<dbReference type="Gene3D" id="3.30.43.10">
    <property type="entry name" value="Uridine Diphospho-n-acetylenolpyruvylglucosamine Reductase, domain 2"/>
    <property type="match status" value="1"/>
</dbReference>
<keyword evidence="4" id="KW-0274">FAD</keyword>
<dbReference type="Pfam" id="PF02913">
    <property type="entry name" value="FAD-oxidase_C"/>
    <property type="match status" value="1"/>
</dbReference>
<dbReference type="InterPro" id="IPR016167">
    <property type="entry name" value="FAD-bd_PCMH_sub1"/>
</dbReference>
<proteinExistence type="inferred from homology"/>
<evidence type="ECO:0000256" key="4">
    <source>
        <dbReference type="ARBA" id="ARBA00022827"/>
    </source>
</evidence>
<comment type="caution">
    <text evidence="7">The sequence shown here is derived from an EMBL/GenBank/DDBJ whole genome shotgun (WGS) entry which is preliminary data.</text>
</comment>
<dbReference type="Gene3D" id="1.10.45.10">
    <property type="entry name" value="Vanillyl-alcohol Oxidase, Chain A, domain 4"/>
    <property type="match status" value="1"/>
</dbReference>
<dbReference type="PANTHER" id="PTHR43716:SF1">
    <property type="entry name" value="D-2-HYDROXYGLUTARATE DEHYDROGENASE, MITOCHONDRIAL"/>
    <property type="match status" value="1"/>
</dbReference>
<name>A0ABP4W1V0_9ACTN</name>
<feature type="domain" description="FAD-binding PCMH-type" evidence="6">
    <location>
        <begin position="35"/>
        <end position="214"/>
    </location>
</feature>
<dbReference type="InterPro" id="IPR051264">
    <property type="entry name" value="FAD-oxidored/transferase_4"/>
</dbReference>
<dbReference type="InterPro" id="IPR016166">
    <property type="entry name" value="FAD-bd_PCMH"/>
</dbReference>
<dbReference type="InterPro" id="IPR016171">
    <property type="entry name" value="Vanillyl_alc_oxidase_C-sub2"/>
</dbReference>
<evidence type="ECO:0000313" key="8">
    <source>
        <dbReference type="Proteomes" id="UP001500655"/>
    </source>
</evidence>
<dbReference type="Gene3D" id="3.30.70.2190">
    <property type="match status" value="1"/>
</dbReference>
<keyword evidence="5" id="KW-0560">Oxidoreductase</keyword>
<dbReference type="InterPro" id="IPR006094">
    <property type="entry name" value="Oxid_FAD_bind_N"/>
</dbReference>
<keyword evidence="8" id="KW-1185">Reference proteome</keyword>
<accession>A0ABP4W1V0</accession>
<organism evidence="7 8">
    <name type="scientific">Luedemannella helvata</name>
    <dbReference type="NCBI Taxonomy" id="349315"/>
    <lineage>
        <taxon>Bacteria</taxon>
        <taxon>Bacillati</taxon>
        <taxon>Actinomycetota</taxon>
        <taxon>Actinomycetes</taxon>
        <taxon>Micromonosporales</taxon>
        <taxon>Micromonosporaceae</taxon>
        <taxon>Luedemannella</taxon>
    </lineage>
</organism>
<evidence type="ECO:0000313" key="7">
    <source>
        <dbReference type="EMBL" id="GAA1742561.1"/>
    </source>
</evidence>
<dbReference type="SUPFAM" id="SSF55103">
    <property type="entry name" value="FAD-linked oxidases, C-terminal domain"/>
    <property type="match status" value="1"/>
</dbReference>
<comment type="similarity">
    <text evidence="2">Belongs to the FAD-binding oxidoreductase/transferase type 4 family.</text>
</comment>
<dbReference type="PROSITE" id="PS51387">
    <property type="entry name" value="FAD_PCMH"/>
    <property type="match status" value="1"/>
</dbReference>
<dbReference type="SUPFAM" id="SSF56176">
    <property type="entry name" value="FAD-binding/transporter-associated domain-like"/>
    <property type="match status" value="1"/>
</dbReference>
<evidence type="ECO:0000256" key="2">
    <source>
        <dbReference type="ARBA" id="ARBA00008000"/>
    </source>
</evidence>
<keyword evidence="3" id="KW-0285">Flavoprotein</keyword>
<dbReference type="Proteomes" id="UP001500655">
    <property type="component" value="Unassembled WGS sequence"/>
</dbReference>
<dbReference type="Gene3D" id="3.30.465.10">
    <property type="match status" value="1"/>
</dbReference>
<comment type="cofactor">
    <cofactor evidence="1">
        <name>FAD</name>
        <dbReference type="ChEBI" id="CHEBI:57692"/>
    </cofactor>
</comment>
<dbReference type="RefSeq" id="WP_344077661.1">
    <property type="nucleotide sequence ID" value="NZ_BAAALS010000004.1"/>
</dbReference>
<reference evidence="8" key="1">
    <citation type="journal article" date="2019" name="Int. J. Syst. Evol. Microbiol.">
        <title>The Global Catalogue of Microorganisms (GCM) 10K type strain sequencing project: providing services to taxonomists for standard genome sequencing and annotation.</title>
        <authorList>
            <consortium name="The Broad Institute Genomics Platform"/>
            <consortium name="The Broad Institute Genome Sequencing Center for Infectious Disease"/>
            <person name="Wu L."/>
            <person name="Ma J."/>
        </authorList>
    </citation>
    <scope>NUCLEOTIDE SEQUENCE [LARGE SCALE GENOMIC DNA]</scope>
    <source>
        <strain evidence="8">JCM 13249</strain>
    </source>
</reference>
<dbReference type="EMBL" id="BAAALS010000004">
    <property type="protein sequence ID" value="GAA1742561.1"/>
    <property type="molecule type" value="Genomic_DNA"/>
</dbReference>
<evidence type="ECO:0000256" key="1">
    <source>
        <dbReference type="ARBA" id="ARBA00001974"/>
    </source>
</evidence>
<dbReference type="InterPro" id="IPR036318">
    <property type="entry name" value="FAD-bd_PCMH-like_sf"/>
</dbReference>
<protein>
    <submittedName>
        <fullName evidence="7">FAD-binding oxidoreductase</fullName>
    </submittedName>
</protein>
<sequence>MSALEDALRGVVGDAHVLTDDDLKASYETDWTRRFHGTARCVVRPADTAQVAAVLRACAGAGVAVTVQGGNTGLVGGGVPAGGEVLLSLSRLTALEPVDTLAAQVTVGAGVTLEALQNHARAAGLDFGVDLAARSQASVGGLVATNAGGIRVVRYGSTRAQVVGVEAVLADGTVLSRLDPPAKDNTGYDLTQLLCGSEGTLAVITRVRVRLVPPAGEAAVALVGVDGTEGALRLLADARAKLTTLAAAELCYAEGVSLVRSVGRLPAPLSEDFPAYVVIECTGRTDPTDELVEMLGECEAVGDAAVASDAAGRAKLWAYRETHTEAISATGVPVKLDICVPLDRLTALVDELPGVIAAVAPDARTILFGHLNEGNLHVNVLGAEAVGEKVTDEVLRLVAAHRGSISSEHGVGRAKTPWLDLSRSTEEIEAMRRVKAAFDPEGRLNPGVLLPAR</sequence>
<evidence type="ECO:0000256" key="3">
    <source>
        <dbReference type="ARBA" id="ARBA00022630"/>
    </source>
</evidence>
<dbReference type="InterPro" id="IPR016164">
    <property type="entry name" value="FAD-linked_Oxase-like_C"/>
</dbReference>
<dbReference type="PANTHER" id="PTHR43716">
    <property type="entry name" value="D-2-HYDROXYGLUTARATE DEHYDROGENASE, MITOCHONDRIAL"/>
    <property type="match status" value="1"/>
</dbReference>
<dbReference type="Pfam" id="PF01565">
    <property type="entry name" value="FAD_binding_4"/>
    <property type="match status" value="1"/>
</dbReference>
<dbReference type="InterPro" id="IPR004113">
    <property type="entry name" value="FAD-bd_oxidored_4_C"/>
</dbReference>
<gene>
    <name evidence="7" type="ORF">GCM10009681_11730</name>
</gene>
<dbReference type="InterPro" id="IPR016169">
    <property type="entry name" value="FAD-bd_PCMH_sub2"/>
</dbReference>
<evidence type="ECO:0000256" key="5">
    <source>
        <dbReference type="ARBA" id="ARBA00023002"/>
    </source>
</evidence>
<dbReference type="Gene3D" id="3.30.70.2740">
    <property type="match status" value="1"/>
</dbReference>
<evidence type="ECO:0000259" key="6">
    <source>
        <dbReference type="PROSITE" id="PS51387"/>
    </source>
</evidence>